<accession>A0AC61SBL9</accession>
<organism evidence="1 2">
    <name type="scientific">Candidatus Methanomarinus sp</name>
    <dbReference type="NCBI Taxonomy" id="3386244"/>
    <lineage>
        <taxon>Archaea</taxon>
        <taxon>Methanobacteriati</taxon>
        <taxon>Methanobacteriota</taxon>
        <taxon>Stenosarchaea group</taxon>
        <taxon>Methanomicrobia</taxon>
        <taxon>Methanosarcinales</taxon>
        <taxon>ANME-2 cluster</taxon>
        <taxon>Candidatus Methanocomedenaceae</taxon>
        <taxon>Candidatus Methanomarinus</taxon>
    </lineage>
</organism>
<proteinExistence type="predicted"/>
<dbReference type="EMBL" id="QYBA01000075">
    <property type="protein sequence ID" value="TKY92112.1"/>
    <property type="molecule type" value="Genomic_DNA"/>
</dbReference>
<evidence type="ECO:0000313" key="2">
    <source>
        <dbReference type="Proteomes" id="UP000315423"/>
    </source>
</evidence>
<sequence length="485" mass="53682">MKYTIVLHILGTILKCLGLFMLICALVDYYYSRLDPSEAPSVMVFIYSGIITSVAGLILGYKNQGSGELKKRESFAIVAFAWLAAAVFGALPFLFSGFSPVNALFESMSGFTTTGATIMIDIESHSKALLFWRCLIQWVGGMGIIMLFLAILPNLAVAGREMFRAEAPGPTEDKLKPRLKETAKILWMAYIVISVIEFILLKVAGMSVYDAVTHTFTTMACGGFSPKADSIAAFESPLIEGIIIVFMFIAGANFALHYKLIYVDHKSFLKDSEFKFYGLIVAVASILLTLMLWKTGTFYSVIESFRYAVFQVLSILTTTGYATFDFNTWPDSCRMILFMLMFIGGCAGSTSGGVKVVRILLMIKYGYRELFKTLQPKLIRHIRLGDRVIPDEVMGSIFSFMVLYILVFMISTLILSLLNVDMISAASASIVTLGNIGPGFDLVGPWSNFSTIPIIGKLVLIANMWIGRLEIFTVLVLLIPGFWKD</sequence>
<evidence type="ECO:0000313" key="1">
    <source>
        <dbReference type="EMBL" id="TKY92112.1"/>
    </source>
</evidence>
<dbReference type="Proteomes" id="UP000315423">
    <property type="component" value="Unassembled WGS sequence"/>
</dbReference>
<comment type="caution">
    <text evidence="1">The sequence shown here is derived from an EMBL/GenBank/DDBJ whole genome shotgun (WGS) entry which is preliminary data.</text>
</comment>
<protein>
    <submittedName>
        <fullName evidence="1">TrkH family potassium uptake protein</fullName>
    </submittedName>
</protein>
<reference evidence="1" key="1">
    <citation type="submission" date="2018-09" db="EMBL/GenBank/DDBJ databases">
        <title>A genomic encyclopedia of anaerobic methanotrophic archaea.</title>
        <authorList>
            <person name="Skennerton C.T."/>
            <person name="Chadwick G.L."/>
            <person name="Laso-Perez R."/>
            <person name="Leu A.O."/>
            <person name="Speth D.R."/>
            <person name="Yu H."/>
            <person name="Morgan-Lang C."/>
            <person name="Hatzenpichler R."/>
            <person name="Goudeau D."/>
            <person name="Malmstrom R."/>
            <person name="Woyke T."/>
            <person name="Hallam S."/>
            <person name="Tyson G.W."/>
            <person name="Wegener G."/>
            <person name="Boetius A."/>
            <person name="Orphan V.J."/>
        </authorList>
    </citation>
    <scope>NUCLEOTIDE SEQUENCE</scope>
    <source>
        <strain evidence="1">CONS3730D10UFb2</strain>
    </source>
</reference>
<gene>
    <name evidence="1" type="ORF">C5S46_02335</name>
</gene>
<name>A0AC61SBL9_9EURY</name>